<gene>
    <name evidence="1" type="ORF">MENTE1834_LOCUS24402</name>
</gene>
<keyword evidence="2" id="KW-1185">Reference proteome</keyword>
<dbReference type="EMBL" id="CAVMJV010000032">
    <property type="protein sequence ID" value="CAK5077481.1"/>
    <property type="molecule type" value="Genomic_DNA"/>
</dbReference>
<evidence type="ECO:0000313" key="2">
    <source>
        <dbReference type="Proteomes" id="UP001497535"/>
    </source>
</evidence>
<comment type="caution">
    <text evidence="1">The sequence shown here is derived from an EMBL/GenBank/DDBJ whole genome shotgun (WGS) entry which is preliminary data.</text>
</comment>
<accession>A0ACB0ZEK9</accession>
<organism evidence="1 2">
    <name type="scientific">Meloidogyne enterolobii</name>
    <name type="common">Root-knot nematode worm</name>
    <name type="synonym">Meloidogyne mayaguensis</name>
    <dbReference type="NCBI Taxonomy" id="390850"/>
    <lineage>
        <taxon>Eukaryota</taxon>
        <taxon>Metazoa</taxon>
        <taxon>Ecdysozoa</taxon>
        <taxon>Nematoda</taxon>
        <taxon>Chromadorea</taxon>
        <taxon>Rhabditida</taxon>
        <taxon>Tylenchina</taxon>
        <taxon>Tylenchomorpha</taxon>
        <taxon>Tylenchoidea</taxon>
        <taxon>Meloidogynidae</taxon>
        <taxon>Meloidogyninae</taxon>
        <taxon>Meloidogyne</taxon>
    </lineage>
</organism>
<proteinExistence type="predicted"/>
<protein>
    <submittedName>
        <fullName evidence="1">Uncharacterized protein</fullName>
    </submittedName>
</protein>
<sequence>MTGESAFGGCSIIFDVEVSINFNSSTTLSLLLFSLLSRNSFIISSSSKVTGLPHTSIYAFSRARFSSRCSRVAGRLGIKYFKSEEIELINE</sequence>
<dbReference type="Proteomes" id="UP001497535">
    <property type="component" value="Unassembled WGS sequence"/>
</dbReference>
<reference evidence="1" key="1">
    <citation type="submission" date="2023-11" db="EMBL/GenBank/DDBJ databases">
        <authorList>
            <person name="Poullet M."/>
        </authorList>
    </citation>
    <scope>NUCLEOTIDE SEQUENCE</scope>
    <source>
        <strain evidence="1">E1834</strain>
    </source>
</reference>
<evidence type="ECO:0000313" key="1">
    <source>
        <dbReference type="EMBL" id="CAK5077481.1"/>
    </source>
</evidence>
<name>A0ACB0ZEK9_MELEN</name>